<reference evidence="4" key="1">
    <citation type="journal article" date="2021" name="Open Biol.">
        <title>Shared evolutionary footprints suggest mitochondrial oxidative damage underlies multiple complex I losses in fungi.</title>
        <authorList>
            <person name="Schikora-Tamarit M.A."/>
            <person name="Marcet-Houben M."/>
            <person name="Nosek J."/>
            <person name="Gabaldon T."/>
        </authorList>
    </citation>
    <scope>NUCLEOTIDE SEQUENCE</scope>
    <source>
        <strain evidence="4">CBS2887</strain>
    </source>
</reference>
<dbReference type="PANTHER" id="PTHR44169:SF6">
    <property type="entry name" value="NADPH-DEPENDENT 1-ACYLDIHYDROXYACETONE PHOSPHATE REDUCTASE"/>
    <property type="match status" value="1"/>
</dbReference>
<dbReference type="PRINTS" id="PR00081">
    <property type="entry name" value="GDHRDH"/>
</dbReference>
<dbReference type="GO" id="GO:0005811">
    <property type="term" value="C:lipid droplet"/>
    <property type="evidence" value="ECO:0007669"/>
    <property type="project" value="TreeGrafter"/>
</dbReference>
<keyword evidence="2" id="KW-0521">NADP</keyword>
<dbReference type="GO" id="GO:0019433">
    <property type="term" value="P:triglyceride catabolic process"/>
    <property type="evidence" value="ECO:0007669"/>
    <property type="project" value="TreeGrafter"/>
</dbReference>
<dbReference type="PANTHER" id="PTHR44169">
    <property type="entry name" value="NADPH-DEPENDENT 1-ACYLDIHYDROXYACETONE PHOSPHATE REDUCTASE"/>
    <property type="match status" value="1"/>
</dbReference>
<dbReference type="Proteomes" id="UP000774326">
    <property type="component" value="Unassembled WGS sequence"/>
</dbReference>
<dbReference type="Pfam" id="PF00106">
    <property type="entry name" value="adh_short"/>
    <property type="match status" value="1"/>
</dbReference>
<dbReference type="InterPro" id="IPR036291">
    <property type="entry name" value="NAD(P)-bd_dom_sf"/>
</dbReference>
<proteinExistence type="inferred from homology"/>
<dbReference type="PROSITE" id="PS00061">
    <property type="entry name" value="ADH_SHORT"/>
    <property type="match status" value="1"/>
</dbReference>
<evidence type="ECO:0000256" key="2">
    <source>
        <dbReference type="ARBA" id="ARBA00022857"/>
    </source>
</evidence>
<dbReference type="InterPro" id="IPR020904">
    <property type="entry name" value="Sc_DH/Rdtase_CS"/>
</dbReference>
<keyword evidence="5" id="KW-1185">Reference proteome</keyword>
<comment type="caution">
    <text evidence="4">The sequence shown here is derived from an EMBL/GenBank/DDBJ whole genome shotgun (WGS) entry which is preliminary data.</text>
</comment>
<reference evidence="4" key="2">
    <citation type="submission" date="2021-01" db="EMBL/GenBank/DDBJ databases">
        <authorList>
            <person name="Schikora-Tamarit M.A."/>
        </authorList>
    </citation>
    <scope>NUCLEOTIDE SEQUENCE</scope>
    <source>
        <strain evidence="4">CBS2887</strain>
    </source>
</reference>
<dbReference type="OrthoDB" id="2102561at2759"/>
<evidence type="ECO:0000256" key="3">
    <source>
        <dbReference type="ARBA" id="ARBA00023002"/>
    </source>
</evidence>
<dbReference type="Gene3D" id="3.40.50.720">
    <property type="entry name" value="NAD(P)-binding Rossmann-like Domain"/>
    <property type="match status" value="1"/>
</dbReference>
<dbReference type="GO" id="GO:0005783">
    <property type="term" value="C:endoplasmic reticulum"/>
    <property type="evidence" value="ECO:0007669"/>
    <property type="project" value="TreeGrafter"/>
</dbReference>
<organism evidence="4 5">
    <name type="scientific">Wickerhamomyces pijperi</name>
    <name type="common">Yeast</name>
    <name type="synonym">Pichia pijperi</name>
    <dbReference type="NCBI Taxonomy" id="599730"/>
    <lineage>
        <taxon>Eukaryota</taxon>
        <taxon>Fungi</taxon>
        <taxon>Dikarya</taxon>
        <taxon>Ascomycota</taxon>
        <taxon>Saccharomycotina</taxon>
        <taxon>Saccharomycetes</taxon>
        <taxon>Phaffomycetales</taxon>
        <taxon>Wickerhamomycetaceae</taxon>
        <taxon>Wickerhamomyces</taxon>
    </lineage>
</organism>
<evidence type="ECO:0000313" key="4">
    <source>
        <dbReference type="EMBL" id="KAH3681261.1"/>
    </source>
</evidence>
<dbReference type="AlphaFoldDB" id="A0A9P8TK41"/>
<evidence type="ECO:0000256" key="1">
    <source>
        <dbReference type="ARBA" id="ARBA00006484"/>
    </source>
</evidence>
<comment type="similarity">
    <text evidence="1">Belongs to the short-chain dehydrogenases/reductases (SDR) family.</text>
</comment>
<evidence type="ECO:0000313" key="5">
    <source>
        <dbReference type="Proteomes" id="UP000774326"/>
    </source>
</evidence>
<dbReference type="InterPro" id="IPR002347">
    <property type="entry name" value="SDR_fam"/>
</dbReference>
<gene>
    <name evidence="4" type="ORF">WICPIJ_007785</name>
</gene>
<protein>
    <submittedName>
        <fullName evidence="4">Uncharacterized protein</fullName>
    </submittedName>
</protein>
<dbReference type="GO" id="GO:0004806">
    <property type="term" value="F:triacylglycerol lipase activity"/>
    <property type="evidence" value="ECO:0007669"/>
    <property type="project" value="TreeGrafter"/>
</dbReference>
<accession>A0A9P8TK41</accession>
<dbReference type="GO" id="GO:0000140">
    <property type="term" value="F:acylglycerone-phosphate reductase (NADP+) activity"/>
    <property type="evidence" value="ECO:0007669"/>
    <property type="project" value="TreeGrafter"/>
</dbReference>
<sequence length="301" mass="34067">MSSTDFTKVAFITGTNSGIGKSLVKEFNQRKVKVYASDVRFSEETSEEFKNLGNIYTDIVDVTNLDHIIAVRDKIAELEGKIDYLYLNAGIVSVSHATDVTDEQIFNLYNINLFSNMKAVREFVRLVINAKGTIIFSGSITKFLPLHSNSLYVSSKAALDAYAHTLQLELRGYQVRVLNVLGGYIKTRIFDSHVSTVPESSIYNFPEYTEIYAQRNAKLAENAGDSMETDVFAKRVLDQIQVAGLNQVNIFEGTKSSYLYYVSRLLSTSLLFDKMLNIFGLKFDYRKHLKDDKIEITQYLA</sequence>
<keyword evidence="3" id="KW-0560">Oxidoreductase</keyword>
<dbReference type="GO" id="GO:0006654">
    <property type="term" value="P:phosphatidic acid biosynthetic process"/>
    <property type="evidence" value="ECO:0007669"/>
    <property type="project" value="TreeGrafter"/>
</dbReference>
<dbReference type="EMBL" id="JAEUBG010004511">
    <property type="protein sequence ID" value="KAH3681261.1"/>
    <property type="molecule type" value="Genomic_DNA"/>
</dbReference>
<name>A0A9P8TK41_WICPI</name>
<dbReference type="SUPFAM" id="SSF51735">
    <property type="entry name" value="NAD(P)-binding Rossmann-fold domains"/>
    <property type="match status" value="1"/>
</dbReference>